<name>A0A4Y2IDB9_ARAVE</name>
<dbReference type="OrthoDB" id="7464755at2759"/>
<protein>
    <submittedName>
        <fullName evidence="1">Uncharacterized protein</fullName>
    </submittedName>
</protein>
<evidence type="ECO:0000313" key="1">
    <source>
        <dbReference type="EMBL" id="GBM75727.1"/>
    </source>
</evidence>
<dbReference type="EMBL" id="BGPR01002574">
    <property type="protein sequence ID" value="GBM75727.1"/>
    <property type="molecule type" value="Genomic_DNA"/>
</dbReference>
<proteinExistence type="predicted"/>
<accession>A0A4Y2IDB9</accession>
<evidence type="ECO:0000313" key="2">
    <source>
        <dbReference type="Proteomes" id="UP000499080"/>
    </source>
</evidence>
<dbReference type="AlphaFoldDB" id="A0A4Y2IDB9"/>
<gene>
    <name evidence="1" type="ORF">AVEN_92730_1</name>
</gene>
<reference evidence="1 2" key="1">
    <citation type="journal article" date="2019" name="Sci. Rep.">
        <title>Orb-weaving spider Araneus ventricosus genome elucidates the spidroin gene catalogue.</title>
        <authorList>
            <person name="Kono N."/>
            <person name="Nakamura H."/>
            <person name="Ohtoshi R."/>
            <person name="Moran D.A.P."/>
            <person name="Shinohara A."/>
            <person name="Yoshida Y."/>
            <person name="Fujiwara M."/>
            <person name="Mori M."/>
            <person name="Tomita M."/>
            <person name="Arakawa K."/>
        </authorList>
    </citation>
    <scope>NUCLEOTIDE SEQUENCE [LARGE SCALE GENOMIC DNA]</scope>
</reference>
<sequence length="176" mass="20285">MESSPRDTTWSALSSRPAAYGIGRLVGLVLHYAMLRKDMICPIFVSGCDMPKNILLTYGNVIRCVVFCHSKKNRSKRTVSTTTLSSSCEEVANKLEETLKRASIPIIDQYSILRKIRSYHEKYSGLLKSYKARKDVENYRKQVELSERKQMLYLIYRHVFANNLKVAVVRKNVKCQ</sequence>
<keyword evidence="2" id="KW-1185">Reference proteome</keyword>
<organism evidence="1 2">
    <name type="scientific">Araneus ventricosus</name>
    <name type="common">Orbweaver spider</name>
    <name type="synonym">Epeira ventricosa</name>
    <dbReference type="NCBI Taxonomy" id="182803"/>
    <lineage>
        <taxon>Eukaryota</taxon>
        <taxon>Metazoa</taxon>
        <taxon>Ecdysozoa</taxon>
        <taxon>Arthropoda</taxon>
        <taxon>Chelicerata</taxon>
        <taxon>Arachnida</taxon>
        <taxon>Araneae</taxon>
        <taxon>Araneomorphae</taxon>
        <taxon>Entelegynae</taxon>
        <taxon>Araneoidea</taxon>
        <taxon>Araneidae</taxon>
        <taxon>Araneus</taxon>
    </lineage>
</organism>
<comment type="caution">
    <text evidence="1">The sequence shown here is derived from an EMBL/GenBank/DDBJ whole genome shotgun (WGS) entry which is preliminary data.</text>
</comment>
<dbReference type="Proteomes" id="UP000499080">
    <property type="component" value="Unassembled WGS sequence"/>
</dbReference>